<evidence type="ECO:0000256" key="3">
    <source>
        <dbReference type="ARBA" id="ARBA00023027"/>
    </source>
</evidence>
<dbReference type="RefSeq" id="WP_169380008.1">
    <property type="nucleotide sequence ID" value="NZ_JAAXLA010000005.1"/>
</dbReference>
<evidence type="ECO:0000256" key="1">
    <source>
        <dbReference type="ARBA" id="ARBA00007358"/>
    </source>
</evidence>
<dbReference type="Pfam" id="PF00465">
    <property type="entry name" value="Fe-ADH"/>
    <property type="match status" value="1"/>
</dbReference>
<feature type="domain" description="Fe-containing alcohol dehydrogenase-like C-terminal" evidence="5">
    <location>
        <begin position="185"/>
        <end position="376"/>
    </location>
</feature>
<evidence type="ECO:0000259" key="5">
    <source>
        <dbReference type="Pfam" id="PF25137"/>
    </source>
</evidence>
<dbReference type="Pfam" id="PF25137">
    <property type="entry name" value="ADH_Fe_C"/>
    <property type="match status" value="1"/>
</dbReference>
<keyword evidence="2" id="KW-0560">Oxidoreductase</keyword>
<dbReference type="InterPro" id="IPR001670">
    <property type="entry name" value="ADH_Fe/GldA"/>
</dbReference>
<keyword evidence="7" id="KW-1185">Reference proteome</keyword>
<dbReference type="Gene3D" id="3.40.50.1970">
    <property type="match status" value="1"/>
</dbReference>
<evidence type="ECO:0000259" key="4">
    <source>
        <dbReference type="Pfam" id="PF00465"/>
    </source>
</evidence>
<evidence type="ECO:0000313" key="7">
    <source>
        <dbReference type="Proteomes" id="UP000820669"/>
    </source>
</evidence>
<dbReference type="InterPro" id="IPR018211">
    <property type="entry name" value="ADH_Fe_CS"/>
</dbReference>
<reference evidence="6 7" key="1">
    <citation type="submission" date="2020-04" db="EMBL/GenBank/DDBJ databases">
        <authorList>
            <person name="Klaysubun C."/>
            <person name="Duangmal K."/>
            <person name="Lipun K."/>
        </authorList>
    </citation>
    <scope>NUCLEOTIDE SEQUENCE [LARGE SCALE GENOMIC DNA]</scope>
    <source>
        <strain evidence="6 7">K10HN5</strain>
    </source>
</reference>
<dbReference type="PANTHER" id="PTHR11496">
    <property type="entry name" value="ALCOHOL DEHYDROGENASE"/>
    <property type="match status" value="1"/>
</dbReference>
<organism evidence="6 7">
    <name type="scientific">Pseudonocardia acidicola</name>
    <dbReference type="NCBI Taxonomy" id="2724939"/>
    <lineage>
        <taxon>Bacteria</taxon>
        <taxon>Bacillati</taxon>
        <taxon>Actinomycetota</taxon>
        <taxon>Actinomycetes</taxon>
        <taxon>Pseudonocardiales</taxon>
        <taxon>Pseudonocardiaceae</taxon>
        <taxon>Pseudonocardia</taxon>
    </lineage>
</organism>
<comment type="caution">
    <text evidence="6">The sequence shown here is derived from an EMBL/GenBank/DDBJ whole genome shotgun (WGS) entry which is preliminary data.</text>
</comment>
<evidence type="ECO:0000256" key="2">
    <source>
        <dbReference type="ARBA" id="ARBA00023002"/>
    </source>
</evidence>
<dbReference type="EMBL" id="JAAXLA010000005">
    <property type="protein sequence ID" value="NMH96631.1"/>
    <property type="molecule type" value="Genomic_DNA"/>
</dbReference>
<dbReference type="Proteomes" id="UP000820669">
    <property type="component" value="Unassembled WGS sequence"/>
</dbReference>
<sequence length="376" mass="39555">MEFGPGVLHRLADMCERLGVARAFVVASPSLLRVVPLADLLKRASGDRVVTLFTGTRPHVPHDTVLEGARAAAGSGADAVISIGGGSAIDLAKAVAFCLSREIRTREDLLAHRASVAASSRGADAAVVPHIAISTTLSAGEFTRIIGVTDTVRGVKDIYEADGISPRGVLLDPELTRHTPRPLWASTGIKAVDHAVETLCSVTAQPITDALAGDSLRRMLRHLPAAVADADDLHASGQCQVAAWLSIFGLGNVRMGLSHGLGHQLGGRAGVPHGVTSCVLLPAVLEFNRDYTAPQQRLIAACLAEAIGQPADLGAPELLRRFIGSLGLPTRLREVGVRRDDFPVFAREAASDLVGSANPRPVTDEADILTLLRQAW</sequence>
<gene>
    <name evidence="6" type="ORF">HF526_04775</name>
</gene>
<name>A0ABX1S8C2_9PSEU</name>
<proteinExistence type="inferred from homology"/>
<accession>A0ABX1S8C2</accession>
<dbReference type="PROSITE" id="PS00060">
    <property type="entry name" value="ADH_IRON_2"/>
    <property type="match status" value="1"/>
</dbReference>
<dbReference type="InterPro" id="IPR056798">
    <property type="entry name" value="ADH_Fe_C"/>
</dbReference>
<feature type="domain" description="Alcohol dehydrogenase iron-type/glycerol dehydrogenase GldA" evidence="4">
    <location>
        <begin position="3"/>
        <end position="173"/>
    </location>
</feature>
<dbReference type="CDD" id="cd08192">
    <property type="entry name" value="MAR-like"/>
    <property type="match status" value="1"/>
</dbReference>
<protein>
    <submittedName>
        <fullName evidence="6">Iron-containing alcohol dehydrogenase</fullName>
    </submittedName>
</protein>
<comment type="similarity">
    <text evidence="1">Belongs to the iron-containing alcohol dehydrogenase family.</text>
</comment>
<dbReference type="PANTHER" id="PTHR11496:SF102">
    <property type="entry name" value="ALCOHOL DEHYDROGENASE 4"/>
    <property type="match status" value="1"/>
</dbReference>
<dbReference type="Gene3D" id="1.20.1090.10">
    <property type="entry name" value="Dehydroquinate synthase-like - alpha domain"/>
    <property type="match status" value="1"/>
</dbReference>
<evidence type="ECO:0000313" key="6">
    <source>
        <dbReference type="EMBL" id="NMH96631.1"/>
    </source>
</evidence>
<keyword evidence="3" id="KW-0520">NAD</keyword>
<dbReference type="InterPro" id="IPR039697">
    <property type="entry name" value="Alcohol_dehydrogenase_Fe"/>
</dbReference>
<dbReference type="SUPFAM" id="SSF56796">
    <property type="entry name" value="Dehydroquinate synthase-like"/>
    <property type="match status" value="1"/>
</dbReference>